<protein>
    <submittedName>
        <fullName evidence="2">CoA transferase</fullName>
        <ecNumber evidence="2">2.8.3.-</ecNumber>
    </submittedName>
</protein>
<dbReference type="InterPro" id="IPR044855">
    <property type="entry name" value="CoA-Trfase_III_dom3_sf"/>
</dbReference>
<dbReference type="Pfam" id="PF02515">
    <property type="entry name" value="CoA_transf_3"/>
    <property type="match status" value="2"/>
</dbReference>
<sequence>MPVNGVGDAGHVVGLTGSCPLDGLFVVDLSAGIAGGYATKLLADAGAEVLKVEPDSGDPLRRWSVGGGRQDGDDGALFQFLAASKRSAVVDLDYPADREFLRSLVMAADAVVWSPDGVAGVTAEFQPTALAEIAPHAPIVSITPFGLNGPWSQRCASDATLQALSGGLGVRGTPSRAPVLVGGRPSEWITGMFAAFGLLASRYRSERTGVGELVDISALEAMTLSSTPYAFSYNEIAGRPWRTERTANLPDIHATADGFVGFMVVTGQQWLDFATMVGRDDWAEDASLGLLVNRRARAEELLAHIDSWTRERTTAEIVEFAGLLRIPVAEVGDGQSVPTLEHFAEQGFYRRDPSGSFLQPEVPYRLGGRAQQRLPEPAPVLGEATYHYLDRIANGELPPKTAPATTSDGGLPFEGLRVADFTAFWAGPIAGQCLAMLGADVIHVESTQRPDGMRFNTVKLLHDDDWWEWAPLFAGPNTNKRDVTVDMSVESGRDLARRLIARCDVVVENYSPRVFDQWGFDEASLLELRPDLVVVRMPAFGLTGPSRERVGFAQTMEQLSGLAFVTGYEDGPPETPNGICDPIAGVHAAIAVLLGLEHRRRTGSGLQIESIMIGGALNVAAEQVIEYSAYGNLVQRQGNRSPWAAPQGVYLAADVGVDGSRDSWVVIAAESDAQWRALLTVVGAPAEAGINWLDSDAASRSRVHDLLDQHLADWCAVRSADEIVNKLWLRGVPAAPVLLPHELDRVDQFAAREFIEEVAHPITGTNRHIGFPARFSAGPRRIHRHPAPTLGQHNRDVLCGLLGLSDDDYAKLVDTAVVGARPAGGRGW</sequence>
<reference evidence="2 3" key="1">
    <citation type="submission" date="2023-12" db="EMBL/GenBank/DDBJ databases">
        <title>Description of new species of Mycobacterium terrae complex isolated from sewage at the Sao Paulo Zoological Park Foundation in Brazil.</title>
        <authorList>
            <person name="Romagnoli C.L."/>
            <person name="Conceicao E.C."/>
            <person name="Machado E."/>
            <person name="Barreto L.B.P.F."/>
            <person name="Sharma A."/>
            <person name="Silva N.M."/>
            <person name="Marques L.E."/>
            <person name="Juliana M.A."/>
            <person name="Lourenco M.C.S."/>
            <person name="Digiampietri L.A."/>
            <person name="Suffys P.N."/>
            <person name="Viana-Niero C."/>
        </authorList>
    </citation>
    <scope>NUCLEOTIDE SEQUENCE [LARGE SCALE GENOMIC DNA]</scope>
    <source>
        <strain evidence="2 3">MYC017</strain>
    </source>
</reference>
<keyword evidence="3" id="KW-1185">Reference proteome</keyword>
<dbReference type="SUPFAM" id="SSF89796">
    <property type="entry name" value="CoA-transferase family III (CaiB/BaiF)"/>
    <property type="match status" value="2"/>
</dbReference>
<dbReference type="PANTHER" id="PTHR48207">
    <property type="entry name" value="SUCCINATE--HYDROXYMETHYLGLUTARATE COA-TRANSFERASE"/>
    <property type="match status" value="1"/>
</dbReference>
<dbReference type="Gene3D" id="3.30.1540.10">
    <property type="entry name" value="formyl-coa transferase, domain 3"/>
    <property type="match status" value="2"/>
</dbReference>
<dbReference type="PANTHER" id="PTHR48207:SF3">
    <property type="entry name" value="SUCCINATE--HYDROXYMETHYLGLUTARATE COA-TRANSFERASE"/>
    <property type="match status" value="1"/>
</dbReference>
<gene>
    <name evidence="2" type="ORF">K5L39_13860</name>
</gene>
<dbReference type="InterPro" id="IPR023606">
    <property type="entry name" value="CoA-Trfase_III_dom_1_sf"/>
</dbReference>
<dbReference type="RefSeq" id="WP_329779539.1">
    <property type="nucleotide sequence ID" value="NZ_JAYJJQ010000012.1"/>
</dbReference>
<proteinExistence type="predicted"/>
<dbReference type="Proteomes" id="UP001299283">
    <property type="component" value="Unassembled WGS sequence"/>
</dbReference>
<dbReference type="InterPro" id="IPR003673">
    <property type="entry name" value="CoA-Trfase_fam_III"/>
</dbReference>
<organism evidence="2 3">
    <name type="scientific">[Mycobacterium] vasticus</name>
    <dbReference type="NCBI Taxonomy" id="2875777"/>
    <lineage>
        <taxon>Bacteria</taxon>
        <taxon>Bacillati</taxon>
        <taxon>Actinomycetota</taxon>
        <taxon>Actinomycetes</taxon>
        <taxon>Mycobacteriales</taxon>
        <taxon>Mycobacteriaceae</taxon>
        <taxon>Mycolicibacter</taxon>
    </lineage>
</organism>
<name>A0ABU5YYQ5_9MYCO</name>
<dbReference type="EC" id="2.8.3.-" evidence="2"/>
<comment type="caution">
    <text evidence="2">The sequence shown here is derived from an EMBL/GenBank/DDBJ whole genome shotgun (WGS) entry which is preliminary data.</text>
</comment>
<dbReference type="Gene3D" id="3.40.50.10540">
    <property type="entry name" value="Crotonobetainyl-coa:carnitine coa-transferase, domain 1"/>
    <property type="match status" value="2"/>
</dbReference>
<evidence type="ECO:0000313" key="3">
    <source>
        <dbReference type="Proteomes" id="UP001299283"/>
    </source>
</evidence>
<dbReference type="InterPro" id="IPR050483">
    <property type="entry name" value="CoA-transferase_III_domain"/>
</dbReference>
<keyword evidence="1 2" id="KW-0808">Transferase</keyword>
<dbReference type="EMBL" id="JAYJJQ010000012">
    <property type="protein sequence ID" value="MEB3070271.1"/>
    <property type="molecule type" value="Genomic_DNA"/>
</dbReference>
<evidence type="ECO:0000256" key="1">
    <source>
        <dbReference type="ARBA" id="ARBA00022679"/>
    </source>
</evidence>
<dbReference type="GO" id="GO:0016740">
    <property type="term" value="F:transferase activity"/>
    <property type="evidence" value="ECO:0007669"/>
    <property type="project" value="UniProtKB-KW"/>
</dbReference>
<accession>A0ABU5YYQ5</accession>
<evidence type="ECO:0000313" key="2">
    <source>
        <dbReference type="EMBL" id="MEB3070271.1"/>
    </source>
</evidence>